<dbReference type="Gene3D" id="3.40.50.300">
    <property type="entry name" value="P-loop containing nucleotide triphosphate hydrolases"/>
    <property type="match status" value="2"/>
</dbReference>
<sequence>MPSTTPLDFPYLAELNEAQRAAVTYNDGPALVIAGAGSGKTRVLVYKLLYLLDCGYHPMGLMALTFTNKAAREMRQRISERAGSVARQIRMGTFHSVFLSILRLHASLLGYTPTFSVYNTNDSRSCIKAIVKRLGLDDKVYKPNLIHSRISSAKNRLLTPEAYASYGELVKYDAKSGLPRIAEIYRLYWDELRQSNAMDFDDLLLQINILFRQHPEILKEWQERIDYLLIDEYQDTNFAQYMVAKQLMQEKGAIFVVGDDAQSIYSFRGANLDNILNFEKTFPSTKVFKLERNYRSTQTIVSAAGSIIAHNEYQIPKQVFSEEAVGEPIQVHEALSGDLEALWAGEEIQLLHQRQGASYEDIALLYRTNAQSRTLEQVFRRLSIPFRIYGGRSFFDHKEIMDVVAYFRTLVNEQDDEALLRIINYPKRSIGDTTVQRVRAASVRHAVSIIHVLRDPQGYEVEVNKATAAKLQAFAALLDELRAYNQESEDLYDVAERIIRDTGILADLKSDTSIEGKARLENLQELLSGIEEYIESCLEVDTKPSLASYVAEVALLTDQDTQGEGEEAVTLMTIHASKGLEFPHVFILGLEEDLFPSSMSNTGRELEEERRLFYVALTRAEKTCRVSYARERFRNGHMEFSRPSRFLRELPEDLVQFVSSHGFSEVPSWRRGGTRGKVSDQLPEDFSSVPSFLPKEKPARRVLIQRRGDEPEVKHSAIGDLRIGTRVLHKRFGEGEVMELEGEGDNAKALVAFDTGDTKKLLLRFALLQILD</sequence>
<dbReference type="SUPFAM" id="SSF52540">
    <property type="entry name" value="P-loop containing nucleoside triphosphate hydrolases"/>
    <property type="match status" value="1"/>
</dbReference>
<evidence type="ECO:0000259" key="13">
    <source>
        <dbReference type="PROSITE" id="PS51198"/>
    </source>
</evidence>
<dbReference type="InterPro" id="IPR014017">
    <property type="entry name" value="DNA_helicase_UvrD-like_C"/>
</dbReference>
<dbReference type="Gene3D" id="1.10.10.160">
    <property type="match status" value="1"/>
</dbReference>
<reference evidence="15 16" key="1">
    <citation type="submission" date="2012-05" db="EMBL/GenBank/DDBJ databases">
        <authorList>
            <person name="Weinstock G."/>
            <person name="Sodergren E."/>
            <person name="Lobos E.A."/>
            <person name="Fulton L."/>
            <person name="Fulton R."/>
            <person name="Courtney L."/>
            <person name="Fronick C."/>
            <person name="O'Laughlin M."/>
            <person name="Godfrey J."/>
            <person name="Wilson R.M."/>
            <person name="Miner T."/>
            <person name="Farmer C."/>
            <person name="Delehaunty K."/>
            <person name="Cordes M."/>
            <person name="Minx P."/>
            <person name="Tomlinson C."/>
            <person name="Chen J."/>
            <person name="Wollam A."/>
            <person name="Pepin K.H."/>
            <person name="Bhonagiri V."/>
            <person name="Zhang X."/>
            <person name="Suruliraj S."/>
            <person name="Warren W."/>
            <person name="Mitreva M."/>
            <person name="Mardis E.R."/>
            <person name="Wilson R.K."/>
        </authorList>
    </citation>
    <scope>NUCLEOTIDE SEQUENCE [LARGE SCALE GENOMIC DNA]</scope>
    <source>
        <strain evidence="15 16">F0037</strain>
    </source>
</reference>
<protein>
    <recommendedName>
        <fullName evidence="9">DNA 3'-5' helicase</fullName>
        <ecNumber evidence="9">5.6.2.4</ecNumber>
    </recommendedName>
    <alternativeName>
        <fullName evidence="10">DNA 3'-5' helicase II</fullName>
    </alternativeName>
</protein>
<dbReference type="STRING" id="1127696.HMPREF9134_01275"/>
<feature type="binding site" evidence="12">
    <location>
        <begin position="34"/>
        <end position="41"/>
    </location>
    <ligand>
        <name>ATP</name>
        <dbReference type="ChEBI" id="CHEBI:30616"/>
    </ligand>
</feature>
<dbReference type="PATRIC" id="fig|1127696.3.peg.1149"/>
<dbReference type="EMBL" id="AMEQ01000035">
    <property type="protein sequence ID" value="EKY00927.1"/>
    <property type="molecule type" value="Genomic_DNA"/>
</dbReference>
<evidence type="ECO:0000256" key="7">
    <source>
        <dbReference type="ARBA" id="ARBA00023235"/>
    </source>
</evidence>
<comment type="similarity">
    <text evidence="1">Belongs to the helicase family. UvrD subfamily.</text>
</comment>
<dbReference type="CDD" id="cd18807">
    <property type="entry name" value="SF1_C_UvrD"/>
    <property type="match status" value="1"/>
</dbReference>
<dbReference type="EC" id="5.6.2.4" evidence="9"/>
<dbReference type="InterPro" id="IPR027417">
    <property type="entry name" value="P-loop_NTPase"/>
</dbReference>
<dbReference type="Pfam" id="PF13361">
    <property type="entry name" value="UvrD_C"/>
    <property type="match status" value="1"/>
</dbReference>
<organism evidence="15 16">
    <name type="scientific">Porphyromonas catoniae F0037</name>
    <dbReference type="NCBI Taxonomy" id="1127696"/>
    <lineage>
        <taxon>Bacteria</taxon>
        <taxon>Pseudomonadati</taxon>
        <taxon>Bacteroidota</taxon>
        <taxon>Bacteroidia</taxon>
        <taxon>Bacteroidales</taxon>
        <taxon>Porphyromonadaceae</taxon>
        <taxon>Porphyromonas</taxon>
    </lineage>
</organism>
<dbReference type="PROSITE" id="PS51198">
    <property type="entry name" value="UVRD_HELICASE_ATP_BIND"/>
    <property type="match status" value="1"/>
</dbReference>
<dbReference type="GO" id="GO:0043138">
    <property type="term" value="F:3'-5' DNA helicase activity"/>
    <property type="evidence" value="ECO:0007669"/>
    <property type="project" value="UniProtKB-EC"/>
</dbReference>
<dbReference type="PROSITE" id="PS51217">
    <property type="entry name" value="UVRD_HELICASE_CTER"/>
    <property type="match status" value="1"/>
</dbReference>
<dbReference type="GO" id="GO:0033202">
    <property type="term" value="C:DNA helicase complex"/>
    <property type="evidence" value="ECO:0007669"/>
    <property type="project" value="TreeGrafter"/>
</dbReference>
<dbReference type="GO" id="GO:0000725">
    <property type="term" value="P:recombinational repair"/>
    <property type="evidence" value="ECO:0007669"/>
    <property type="project" value="TreeGrafter"/>
</dbReference>
<evidence type="ECO:0000256" key="11">
    <source>
        <dbReference type="ARBA" id="ARBA00048988"/>
    </source>
</evidence>
<dbReference type="CDD" id="cd17932">
    <property type="entry name" value="DEXQc_UvrD"/>
    <property type="match status" value="1"/>
</dbReference>
<dbReference type="RefSeq" id="WP_005467340.1">
    <property type="nucleotide sequence ID" value="NZ_KB291031.1"/>
</dbReference>
<evidence type="ECO:0000256" key="6">
    <source>
        <dbReference type="ARBA" id="ARBA00023125"/>
    </source>
</evidence>
<dbReference type="Gene3D" id="1.10.486.10">
    <property type="entry name" value="PCRA, domain 4"/>
    <property type="match status" value="1"/>
</dbReference>
<keyword evidence="3 12" id="KW-0378">Hydrolase</keyword>
<dbReference type="HOGENOM" id="CLU_004585_5_2_10"/>
<gene>
    <name evidence="15" type="ORF">HMPREF9134_01275</name>
</gene>
<keyword evidence="6" id="KW-0238">DNA-binding</keyword>
<feature type="domain" description="UvrD-like helicase ATP-binding" evidence="13">
    <location>
        <begin position="13"/>
        <end position="297"/>
    </location>
</feature>
<dbReference type="GO" id="GO:0016887">
    <property type="term" value="F:ATP hydrolysis activity"/>
    <property type="evidence" value="ECO:0007669"/>
    <property type="project" value="RHEA"/>
</dbReference>
<dbReference type="InterPro" id="IPR013986">
    <property type="entry name" value="DExx_box_DNA_helicase_dom_sf"/>
</dbReference>
<dbReference type="eggNOG" id="COG0210">
    <property type="taxonomic scope" value="Bacteria"/>
</dbReference>
<evidence type="ECO:0000256" key="12">
    <source>
        <dbReference type="PROSITE-ProRule" id="PRU00560"/>
    </source>
</evidence>
<evidence type="ECO:0000313" key="16">
    <source>
        <dbReference type="Proteomes" id="UP000010408"/>
    </source>
</evidence>
<keyword evidence="7" id="KW-0413">Isomerase</keyword>
<evidence type="ECO:0000256" key="10">
    <source>
        <dbReference type="ARBA" id="ARBA00034923"/>
    </source>
</evidence>
<evidence type="ECO:0000256" key="5">
    <source>
        <dbReference type="ARBA" id="ARBA00022840"/>
    </source>
</evidence>
<dbReference type="GO" id="GO:0003677">
    <property type="term" value="F:DNA binding"/>
    <property type="evidence" value="ECO:0007669"/>
    <property type="project" value="UniProtKB-KW"/>
</dbReference>
<comment type="catalytic activity">
    <reaction evidence="8">
        <text>Couples ATP hydrolysis with the unwinding of duplex DNA by translocating in the 3'-5' direction.</text>
        <dbReference type="EC" id="5.6.2.4"/>
    </reaction>
</comment>
<evidence type="ECO:0000313" key="15">
    <source>
        <dbReference type="EMBL" id="EKY00927.1"/>
    </source>
</evidence>
<dbReference type="Pfam" id="PF21196">
    <property type="entry name" value="PcrA_UvrD_tudor"/>
    <property type="match status" value="1"/>
</dbReference>
<comment type="catalytic activity">
    <reaction evidence="11">
        <text>ATP + H2O = ADP + phosphate + H(+)</text>
        <dbReference type="Rhea" id="RHEA:13065"/>
        <dbReference type="ChEBI" id="CHEBI:15377"/>
        <dbReference type="ChEBI" id="CHEBI:15378"/>
        <dbReference type="ChEBI" id="CHEBI:30616"/>
        <dbReference type="ChEBI" id="CHEBI:43474"/>
        <dbReference type="ChEBI" id="CHEBI:456216"/>
        <dbReference type="EC" id="5.6.2.4"/>
    </reaction>
</comment>
<dbReference type="AlphaFoldDB" id="L1NCK5"/>
<dbReference type="InterPro" id="IPR014016">
    <property type="entry name" value="UvrD-like_ATP-bd"/>
</dbReference>
<dbReference type="PANTHER" id="PTHR11070:SF2">
    <property type="entry name" value="ATP-DEPENDENT DNA HELICASE SRS2"/>
    <property type="match status" value="1"/>
</dbReference>
<dbReference type="Proteomes" id="UP000010408">
    <property type="component" value="Unassembled WGS sequence"/>
</dbReference>
<keyword evidence="5 12" id="KW-0067">ATP-binding</keyword>
<dbReference type="GO" id="GO:0005524">
    <property type="term" value="F:ATP binding"/>
    <property type="evidence" value="ECO:0007669"/>
    <property type="project" value="UniProtKB-UniRule"/>
</dbReference>
<evidence type="ECO:0000256" key="2">
    <source>
        <dbReference type="ARBA" id="ARBA00022741"/>
    </source>
</evidence>
<dbReference type="Pfam" id="PF00580">
    <property type="entry name" value="UvrD-helicase"/>
    <property type="match status" value="1"/>
</dbReference>
<name>L1NCK5_9PORP</name>
<evidence type="ECO:0000259" key="14">
    <source>
        <dbReference type="PROSITE" id="PS51217"/>
    </source>
</evidence>
<comment type="caution">
    <text evidence="15">The sequence shown here is derived from an EMBL/GenBank/DDBJ whole genome shotgun (WGS) entry which is preliminary data.</text>
</comment>
<dbReference type="PANTHER" id="PTHR11070">
    <property type="entry name" value="UVRD / RECB / PCRA DNA HELICASE FAMILY MEMBER"/>
    <property type="match status" value="1"/>
</dbReference>
<dbReference type="GO" id="GO:0005829">
    <property type="term" value="C:cytosol"/>
    <property type="evidence" value="ECO:0007669"/>
    <property type="project" value="TreeGrafter"/>
</dbReference>
<accession>L1NCK5</accession>
<feature type="domain" description="UvrD-like helicase C-terminal" evidence="14">
    <location>
        <begin position="298"/>
        <end position="579"/>
    </location>
</feature>
<evidence type="ECO:0000256" key="1">
    <source>
        <dbReference type="ARBA" id="ARBA00009922"/>
    </source>
</evidence>
<keyword evidence="4 12" id="KW-0347">Helicase</keyword>
<evidence type="ECO:0000256" key="9">
    <source>
        <dbReference type="ARBA" id="ARBA00034808"/>
    </source>
</evidence>
<proteinExistence type="inferred from homology"/>
<dbReference type="InterPro" id="IPR000212">
    <property type="entry name" value="DNA_helicase_UvrD/REP"/>
</dbReference>
<evidence type="ECO:0000256" key="4">
    <source>
        <dbReference type="ARBA" id="ARBA00022806"/>
    </source>
</evidence>
<evidence type="ECO:0000256" key="8">
    <source>
        <dbReference type="ARBA" id="ARBA00034617"/>
    </source>
</evidence>
<keyword evidence="2 12" id="KW-0547">Nucleotide-binding</keyword>
<evidence type="ECO:0000256" key="3">
    <source>
        <dbReference type="ARBA" id="ARBA00022801"/>
    </source>
</evidence>